<keyword evidence="2" id="KW-0808">Transferase</keyword>
<protein>
    <submittedName>
        <fullName evidence="2">GCN5-related N-acetyltransferase</fullName>
    </submittedName>
</protein>
<dbReference type="CDD" id="cd04301">
    <property type="entry name" value="NAT_SF"/>
    <property type="match status" value="1"/>
</dbReference>
<name>A0A837RL55_9LACO</name>
<reference evidence="2 3" key="1">
    <citation type="journal article" date="2015" name="Genome Announc.">
        <title>Expanding the biotechnology potential of lactobacilli through comparative genomics of 213 strains and associated genera.</title>
        <authorList>
            <person name="Sun Z."/>
            <person name="Harris H.M."/>
            <person name="McCann A."/>
            <person name="Guo C."/>
            <person name="Argimon S."/>
            <person name="Zhang W."/>
            <person name="Yang X."/>
            <person name="Jeffery I.B."/>
            <person name="Cooney J.C."/>
            <person name="Kagawa T.F."/>
            <person name="Liu W."/>
            <person name="Song Y."/>
            <person name="Salvetti E."/>
            <person name="Wrobel A."/>
            <person name="Rasinkangas P."/>
            <person name="Parkhill J."/>
            <person name="Rea M.C."/>
            <person name="O'Sullivan O."/>
            <person name="Ritari J."/>
            <person name="Douillard F.P."/>
            <person name="Paul Ross R."/>
            <person name="Yang R."/>
            <person name="Briner A.E."/>
            <person name="Felis G.E."/>
            <person name="de Vos W.M."/>
            <person name="Barrangou R."/>
            <person name="Klaenhammer T.R."/>
            <person name="Caufield P.W."/>
            <person name="Cui Y."/>
            <person name="Zhang H."/>
            <person name="O'Toole P.W."/>
        </authorList>
    </citation>
    <scope>NUCLEOTIDE SEQUENCE [LARGE SCALE GENOMIC DNA]</scope>
    <source>
        <strain evidence="2 3">JCM 15951</strain>
    </source>
</reference>
<dbReference type="GO" id="GO:0016747">
    <property type="term" value="F:acyltransferase activity, transferring groups other than amino-acyl groups"/>
    <property type="evidence" value="ECO:0007669"/>
    <property type="project" value="InterPro"/>
</dbReference>
<organism evidence="2 3">
    <name type="scientific">Companilactobacillus crustorum JCM 15951</name>
    <dbReference type="NCBI Taxonomy" id="1423737"/>
    <lineage>
        <taxon>Bacteria</taxon>
        <taxon>Bacillati</taxon>
        <taxon>Bacillota</taxon>
        <taxon>Bacilli</taxon>
        <taxon>Lactobacillales</taxon>
        <taxon>Lactobacillaceae</taxon>
        <taxon>Companilactobacillus</taxon>
    </lineage>
</organism>
<gene>
    <name evidence="2" type="ORF">FD26_GL001096</name>
</gene>
<dbReference type="InterPro" id="IPR000182">
    <property type="entry name" value="GNAT_dom"/>
</dbReference>
<comment type="caution">
    <text evidence="2">The sequence shown here is derived from an EMBL/GenBank/DDBJ whole genome shotgun (WGS) entry which is preliminary data.</text>
</comment>
<feature type="domain" description="N-acetyltransferase" evidence="1">
    <location>
        <begin position="11"/>
        <end position="168"/>
    </location>
</feature>
<evidence type="ECO:0000313" key="2">
    <source>
        <dbReference type="EMBL" id="KRK44143.1"/>
    </source>
</evidence>
<dbReference type="InterPro" id="IPR016181">
    <property type="entry name" value="Acyl_CoA_acyltransferase"/>
</dbReference>
<evidence type="ECO:0000313" key="3">
    <source>
        <dbReference type="Proteomes" id="UP000050964"/>
    </source>
</evidence>
<evidence type="ECO:0000259" key="1">
    <source>
        <dbReference type="PROSITE" id="PS51186"/>
    </source>
</evidence>
<sequence>MINIKKLSTSYQTRRLTSKDVDKAFALVQSNPTYFAYCPPQPTRHSMLEDMQVVPANKTNEDKFYLGFFEGTQLIAILDLINQYPDAETGWIGFFMVDAKYQKKGIGSAIIKEVFLELKAAGLKVIELAYPKGDAQSEHFLLKNNFQKTGREISVPGYTVVIMNYKLETLS</sequence>
<accession>A0A837RL55</accession>
<dbReference type="Gene3D" id="3.40.630.30">
    <property type="match status" value="1"/>
</dbReference>
<dbReference type="RefSeq" id="WP_198033234.1">
    <property type="nucleotide sequence ID" value="NZ_AZDB01000003.1"/>
</dbReference>
<dbReference type="AlphaFoldDB" id="A0A837RL55"/>
<dbReference type="SUPFAM" id="SSF55729">
    <property type="entry name" value="Acyl-CoA N-acyltransferases (Nat)"/>
    <property type="match status" value="1"/>
</dbReference>
<dbReference type="EMBL" id="AZDB01000003">
    <property type="protein sequence ID" value="KRK44143.1"/>
    <property type="molecule type" value="Genomic_DNA"/>
</dbReference>
<dbReference type="Pfam" id="PF00583">
    <property type="entry name" value="Acetyltransf_1"/>
    <property type="match status" value="1"/>
</dbReference>
<dbReference type="PROSITE" id="PS51186">
    <property type="entry name" value="GNAT"/>
    <property type="match status" value="1"/>
</dbReference>
<dbReference type="Proteomes" id="UP000050964">
    <property type="component" value="Unassembled WGS sequence"/>
</dbReference>
<proteinExistence type="predicted"/>